<dbReference type="SUPFAM" id="SSF51306">
    <property type="entry name" value="LexA/Signal peptidase"/>
    <property type="match status" value="1"/>
</dbReference>
<name>A0A6M0CSY9_9FLAO</name>
<dbReference type="EC" id="3.4.21.89" evidence="3"/>
<reference evidence="5 6" key="1">
    <citation type="submission" date="2020-01" db="EMBL/GenBank/DDBJ databases">
        <title>Spongiivirga citrea KCTC 32990T.</title>
        <authorList>
            <person name="Wang G."/>
        </authorList>
    </citation>
    <scope>NUCLEOTIDE SEQUENCE [LARGE SCALE GENOMIC DNA]</scope>
    <source>
        <strain evidence="5 6">KCTC 32990</strain>
    </source>
</reference>
<evidence type="ECO:0000256" key="2">
    <source>
        <dbReference type="ARBA" id="ARBA00019232"/>
    </source>
</evidence>
<proteinExistence type="inferred from homology"/>
<keyword evidence="3" id="KW-0645">Protease</keyword>
<keyword evidence="3" id="KW-0472">Membrane</keyword>
<dbReference type="PANTHER" id="PTHR43390">
    <property type="entry name" value="SIGNAL PEPTIDASE I"/>
    <property type="match status" value="1"/>
</dbReference>
<keyword evidence="6" id="KW-1185">Reference proteome</keyword>
<comment type="caution">
    <text evidence="5">The sequence shown here is derived from an EMBL/GenBank/DDBJ whole genome shotgun (WGS) entry which is preliminary data.</text>
</comment>
<comment type="subcellular location">
    <subcellularLocation>
        <location evidence="3">Membrane</location>
        <topology evidence="3">Single-pass type II membrane protein</topology>
    </subcellularLocation>
</comment>
<evidence type="ECO:0000313" key="5">
    <source>
        <dbReference type="EMBL" id="NER19039.1"/>
    </source>
</evidence>
<organism evidence="5 6">
    <name type="scientific">Spongiivirga citrea</name>
    <dbReference type="NCBI Taxonomy" id="1481457"/>
    <lineage>
        <taxon>Bacteria</taxon>
        <taxon>Pseudomonadati</taxon>
        <taxon>Bacteroidota</taxon>
        <taxon>Flavobacteriia</taxon>
        <taxon>Flavobacteriales</taxon>
        <taxon>Flavobacteriaceae</taxon>
        <taxon>Spongiivirga</taxon>
    </lineage>
</organism>
<dbReference type="InterPro" id="IPR036286">
    <property type="entry name" value="LexA/Signal_pep-like_sf"/>
</dbReference>
<evidence type="ECO:0000256" key="3">
    <source>
        <dbReference type="RuleBase" id="RU362042"/>
    </source>
</evidence>
<comment type="catalytic activity">
    <reaction evidence="3">
        <text>Cleavage of hydrophobic, N-terminal signal or leader sequences from secreted and periplasmic proteins.</text>
        <dbReference type="EC" id="3.4.21.89"/>
    </reaction>
</comment>
<dbReference type="GO" id="GO:0004252">
    <property type="term" value="F:serine-type endopeptidase activity"/>
    <property type="evidence" value="ECO:0007669"/>
    <property type="project" value="InterPro"/>
</dbReference>
<dbReference type="Proteomes" id="UP000474296">
    <property type="component" value="Unassembled WGS sequence"/>
</dbReference>
<keyword evidence="3" id="KW-0812">Transmembrane</keyword>
<dbReference type="Pfam" id="PF10502">
    <property type="entry name" value="Peptidase_S26"/>
    <property type="match status" value="1"/>
</dbReference>
<dbReference type="AlphaFoldDB" id="A0A6M0CSY9"/>
<dbReference type="GO" id="GO:0009003">
    <property type="term" value="F:signal peptidase activity"/>
    <property type="evidence" value="ECO:0007669"/>
    <property type="project" value="UniProtKB-EC"/>
</dbReference>
<dbReference type="CDD" id="cd06530">
    <property type="entry name" value="S26_SPase_I"/>
    <property type="match status" value="2"/>
</dbReference>
<comment type="similarity">
    <text evidence="1 3">Belongs to the peptidase S26 family.</text>
</comment>
<accession>A0A6M0CSY9</accession>
<dbReference type="NCBIfam" id="TIGR02227">
    <property type="entry name" value="sigpep_I_bact"/>
    <property type="match status" value="1"/>
</dbReference>
<dbReference type="GO" id="GO:0006465">
    <property type="term" value="P:signal peptide processing"/>
    <property type="evidence" value="ECO:0007669"/>
    <property type="project" value="InterPro"/>
</dbReference>
<dbReference type="Gene3D" id="2.10.109.10">
    <property type="entry name" value="Umud Fragment, subunit A"/>
    <property type="match status" value="1"/>
</dbReference>
<dbReference type="RefSeq" id="WP_164033727.1">
    <property type="nucleotide sequence ID" value="NZ_JAABOQ010000009.1"/>
</dbReference>
<evidence type="ECO:0000256" key="1">
    <source>
        <dbReference type="ARBA" id="ARBA00009370"/>
    </source>
</evidence>
<dbReference type="EMBL" id="JAABOQ010000009">
    <property type="protein sequence ID" value="NER19039.1"/>
    <property type="molecule type" value="Genomic_DNA"/>
</dbReference>
<evidence type="ECO:0000259" key="4">
    <source>
        <dbReference type="Pfam" id="PF10502"/>
    </source>
</evidence>
<keyword evidence="3 5" id="KW-0378">Hydrolase</keyword>
<dbReference type="PANTHER" id="PTHR43390:SF1">
    <property type="entry name" value="CHLOROPLAST PROCESSING PEPTIDASE"/>
    <property type="match status" value="1"/>
</dbReference>
<keyword evidence="3" id="KW-1133">Transmembrane helix</keyword>
<feature type="domain" description="Peptidase S26" evidence="4">
    <location>
        <begin position="14"/>
        <end position="220"/>
    </location>
</feature>
<dbReference type="InterPro" id="IPR000223">
    <property type="entry name" value="Pept_S26A_signal_pept_1"/>
</dbReference>
<dbReference type="InterPro" id="IPR019533">
    <property type="entry name" value="Peptidase_S26"/>
</dbReference>
<feature type="transmembrane region" description="Helical" evidence="3">
    <location>
        <begin position="7"/>
        <end position="31"/>
    </location>
</feature>
<dbReference type="PRINTS" id="PR00727">
    <property type="entry name" value="LEADERPTASE"/>
</dbReference>
<evidence type="ECO:0000313" key="6">
    <source>
        <dbReference type="Proteomes" id="UP000474296"/>
    </source>
</evidence>
<dbReference type="GO" id="GO:0016020">
    <property type="term" value="C:membrane"/>
    <property type="evidence" value="ECO:0007669"/>
    <property type="project" value="UniProtKB-SubCell"/>
</dbReference>
<gene>
    <name evidence="5" type="primary">lepB</name>
    <name evidence="5" type="ORF">GWK10_17625</name>
</gene>
<protein>
    <recommendedName>
        <fullName evidence="2 3">Signal peptidase I</fullName>
        <ecNumber evidence="3">3.4.21.89</ecNumber>
    </recommendedName>
</protein>
<sequence>MKLSGKKLAIIGGIIVFIYILFGATGVLRFFKFPTPSSEPTIKSGSYLFSSSLKTPKKGDFIAFKKFIPEFGLSTYAHRLIAVGGDEIEIKDGIVTVNGIQVDKNRELKFSYVLPKAKFDMIAHTTSPDYTIPINENEYLTYLADNVADEYQVSEYRSIQPVGQIDNSIEDIYNQPWNTDQFGPLVIPKDSIFVLGDNRHNALDSRYFGLVAEDAIIGTVLWK</sequence>